<reference evidence="2" key="1">
    <citation type="submission" date="2024-02" db="EMBL/GenBank/DDBJ databases">
        <authorList>
            <consortium name="ELIXIR-Norway"/>
            <consortium name="Elixir Norway"/>
        </authorList>
    </citation>
    <scope>NUCLEOTIDE SEQUENCE</scope>
</reference>
<name>A0ABP0TNN2_9BRYO</name>
<organism evidence="2 3">
    <name type="scientific">Sphagnum troendelagicum</name>
    <dbReference type="NCBI Taxonomy" id="128251"/>
    <lineage>
        <taxon>Eukaryota</taxon>
        <taxon>Viridiplantae</taxon>
        <taxon>Streptophyta</taxon>
        <taxon>Embryophyta</taxon>
        <taxon>Bryophyta</taxon>
        <taxon>Sphagnophytina</taxon>
        <taxon>Sphagnopsida</taxon>
        <taxon>Sphagnales</taxon>
        <taxon>Sphagnaceae</taxon>
        <taxon>Sphagnum</taxon>
    </lineage>
</organism>
<dbReference type="InterPro" id="IPR019193">
    <property type="entry name" value="UBQ-conj_enz_E2-bd_prot"/>
</dbReference>
<dbReference type="PANTHER" id="PTHR31531:SF2">
    <property type="entry name" value="E3 UBIQUITIN-PROTEIN LIGASE E3D"/>
    <property type="match status" value="1"/>
</dbReference>
<feature type="region of interest" description="Disordered" evidence="1">
    <location>
        <begin position="464"/>
        <end position="487"/>
    </location>
</feature>
<sequence>MRKGFDARGFHDCNAFVEQAVMEMAIGEGIRKSSWQYACEALPNLECLRLFLFSSHVCPLYHCLNFVATLHRTPASSSPLPSVLCRWQSADEGTWIWLLVPLPACLLDHSAPLFFWTREDHIEVKIGLLSLNTYFHALLGLASGEPPVENAAEDDVLRYGKDSIPFSLDRDAQALESRENTVFHCKNCSSKLTKAPFRRIMDLPSADWRELADHWYGNCCCASFGMKTESLIAQFQQSLTLSEGTCLVASTTCIVHHNDIVEDKFDKKVLQDNGGDCHGSAYGCLSSDLKEDKIEDLDLNLASKVAFVKNGQDLEKLEELRIAEDHHVSRCTEASFMQRHFCEPRDCCNILENEDWVGGRTLCTKDILFEKDQENMGAVLCSDVDMNSGCTEELAGCRDEPFCHSRESEANARVKDSEVSMQCSVTVQHGCKDLAISTHQACECSTVEDQHGDSDFPISCCRSSNDSTDPSNGLLETRTGSESLGNGFMTGPGGPPEVSNWEPFFCNVCSYLVGAHSRDTQEHAEKGVHLFKCQISSHDICSSSLNVFRQHTLERVFTHELLSNSEGNSSYRYVVRGFKTRAPLLQLVLLNHDSWVCSGACNKQWLTKCEAASEAMETHQASPVLDMQLEITQSLSTEYSSGLREQALHATLKPVVKFMYCDCSTFGTEELSLIDKWAQLQQADDVYMLEEVVELLTSSLQANQLNFPPSCGSFQQFGLSYLEK</sequence>
<dbReference type="PANTHER" id="PTHR31531">
    <property type="entry name" value="E3 UBIQUITIN-PROTEIN LIGASE E3D FAMILY MEMBER"/>
    <property type="match status" value="1"/>
</dbReference>
<protein>
    <recommendedName>
        <fullName evidence="4">Ubiquitin-conjugating enzyme E2C-binding protein</fullName>
    </recommendedName>
</protein>
<dbReference type="Pfam" id="PF09814">
    <property type="entry name" value="HECT_2"/>
    <property type="match status" value="2"/>
</dbReference>
<evidence type="ECO:0000313" key="3">
    <source>
        <dbReference type="Proteomes" id="UP001497512"/>
    </source>
</evidence>
<keyword evidence="3" id="KW-1185">Reference proteome</keyword>
<accession>A0ABP0TNN2</accession>
<evidence type="ECO:0008006" key="4">
    <source>
        <dbReference type="Google" id="ProtNLM"/>
    </source>
</evidence>
<evidence type="ECO:0000256" key="1">
    <source>
        <dbReference type="SAM" id="MobiDB-lite"/>
    </source>
</evidence>
<dbReference type="EMBL" id="OZ019904">
    <property type="protein sequence ID" value="CAK9198509.1"/>
    <property type="molecule type" value="Genomic_DNA"/>
</dbReference>
<dbReference type="Proteomes" id="UP001497512">
    <property type="component" value="Chromosome 12"/>
</dbReference>
<gene>
    <name evidence="2" type="ORF">CSSPTR1EN2_LOCUS4472</name>
</gene>
<proteinExistence type="predicted"/>
<evidence type="ECO:0000313" key="2">
    <source>
        <dbReference type="EMBL" id="CAK9198509.1"/>
    </source>
</evidence>